<keyword evidence="2" id="KW-0378">Hydrolase</keyword>
<dbReference type="Gene3D" id="2.40.10.10">
    <property type="entry name" value="Trypsin-like serine proteases"/>
    <property type="match status" value="3"/>
</dbReference>
<feature type="domain" description="SRCR" evidence="8">
    <location>
        <begin position="25"/>
        <end position="143"/>
    </location>
</feature>
<evidence type="ECO:0000256" key="3">
    <source>
        <dbReference type="ARBA" id="ARBA00022825"/>
    </source>
</evidence>
<dbReference type="InterPro" id="IPR002172">
    <property type="entry name" value="LDrepeatLR_classA_rpt"/>
</dbReference>
<evidence type="ECO:0000256" key="5">
    <source>
        <dbReference type="PROSITE-ProRule" id="PRU00124"/>
    </source>
</evidence>
<dbReference type="PROSITE" id="PS50068">
    <property type="entry name" value="LDLRA_2"/>
    <property type="match status" value="1"/>
</dbReference>
<dbReference type="Pfam" id="PF00089">
    <property type="entry name" value="Trypsin"/>
    <property type="match status" value="1"/>
</dbReference>
<dbReference type="Pfam" id="PF00057">
    <property type="entry name" value="Ldl_recept_a"/>
    <property type="match status" value="1"/>
</dbReference>
<dbReference type="InterPro" id="IPR001190">
    <property type="entry name" value="SRCR"/>
</dbReference>
<feature type="domain" description="Peptidase S1" evidence="7">
    <location>
        <begin position="152"/>
        <end position="318"/>
    </location>
</feature>
<reference evidence="9" key="2">
    <citation type="submission" date="2025-09" db="UniProtKB">
        <authorList>
            <consortium name="Ensembl"/>
        </authorList>
    </citation>
    <scope>IDENTIFICATION</scope>
</reference>
<reference evidence="9" key="1">
    <citation type="submission" date="2025-08" db="UniProtKB">
        <authorList>
            <consortium name="Ensembl"/>
        </authorList>
    </citation>
    <scope>IDENTIFICATION</scope>
</reference>
<dbReference type="SUPFAM" id="SSF50494">
    <property type="entry name" value="Trypsin-like serine proteases"/>
    <property type="match status" value="1"/>
</dbReference>
<dbReference type="Gene3D" id="3.10.250.10">
    <property type="entry name" value="SRCR-like domain"/>
    <property type="match status" value="1"/>
</dbReference>
<dbReference type="PANTHER" id="PTHR24252">
    <property type="entry name" value="ACROSIN-RELATED"/>
    <property type="match status" value="1"/>
</dbReference>
<dbReference type="SMART" id="SM00192">
    <property type="entry name" value="LDLa"/>
    <property type="match status" value="1"/>
</dbReference>
<keyword evidence="3" id="KW-0720">Serine protease</keyword>
<evidence type="ECO:0000313" key="9">
    <source>
        <dbReference type="Ensembl" id="ENSFTIP00000018844.1"/>
    </source>
</evidence>
<evidence type="ECO:0000313" key="10">
    <source>
        <dbReference type="Proteomes" id="UP000694562"/>
    </source>
</evidence>
<dbReference type="CDD" id="cd00190">
    <property type="entry name" value="Tryp_SPc"/>
    <property type="match status" value="1"/>
</dbReference>
<proteinExistence type="predicted"/>
<feature type="disulfide bond" evidence="5">
    <location>
        <begin position="34"/>
        <end position="49"/>
    </location>
</feature>
<dbReference type="SUPFAM" id="SSF56487">
    <property type="entry name" value="SRCR-like"/>
    <property type="match status" value="1"/>
</dbReference>
<dbReference type="InterPro" id="IPR001254">
    <property type="entry name" value="Trypsin_dom"/>
</dbReference>
<evidence type="ECO:0000259" key="7">
    <source>
        <dbReference type="PROSITE" id="PS50240"/>
    </source>
</evidence>
<sequence>GLADPPPSLVKIYLDYHYFFCKSPLKLVPLQQVCDGQVDCLEGEDEANCPQWVPEGPPAEARVSKDRSILQVLNRNTGAWSCACHDHFSLVLAKAACEQMGYRRYMAALSTPLSIFSAESSPFPPSCRKCLSGSVVSLFCSNCGESVRTPRVLGGSPAAIEAWPWQVSLQYRKEHICGGSIIDPISDLPSWRVKAGSDLLSGAATLAVEKVFLAEVTPTSPKDGDIALVKLQYPLRVSGETCKPICLPYFDEELAPGTPLWVIGWGYTQEHGKLSETLQQAEVGLIDKESCNRAAYHGEVTEKMLCAGLPQGGVDTCQVGGAWSRKRGWVALHPLMK</sequence>
<accession>A0A8C4V1Y7</accession>
<dbReference type="PROSITE" id="PS50240">
    <property type="entry name" value="TRYPSIN_DOM"/>
    <property type="match status" value="1"/>
</dbReference>
<organism evidence="9 10">
    <name type="scientific">Falco tinnunculus</name>
    <name type="common">Common kestrel</name>
    <dbReference type="NCBI Taxonomy" id="100819"/>
    <lineage>
        <taxon>Eukaryota</taxon>
        <taxon>Metazoa</taxon>
        <taxon>Chordata</taxon>
        <taxon>Craniata</taxon>
        <taxon>Vertebrata</taxon>
        <taxon>Euteleostomi</taxon>
        <taxon>Archelosauria</taxon>
        <taxon>Archosauria</taxon>
        <taxon>Dinosauria</taxon>
        <taxon>Saurischia</taxon>
        <taxon>Theropoda</taxon>
        <taxon>Coelurosauria</taxon>
        <taxon>Aves</taxon>
        <taxon>Neognathae</taxon>
        <taxon>Neoaves</taxon>
        <taxon>Telluraves</taxon>
        <taxon>Australaves</taxon>
        <taxon>Falconiformes</taxon>
        <taxon>Falconidae</taxon>
        <taxon>Falco</taxon>
    </lineage>
</organism>
<dbReference type="GO" id="GO:0006508">
    <property type="term" value="P:proteolysis"/>
    <property type="evidence" value="ECO:0007669"/>
    <property type="project" value="UniProtKB-KW"/>
</dbReference>
<dbReference type="SMART" id="SM00020">
    <property type="entry name" value="Tryp_SPc"/>
    <property type="match status" value="1"/>
</dbReference>
<dbReference type="PANTHER" id="PTHR24252:SF17">
    <property type="entry name" value="SUPPRESSOR OF TUMORIGENICITY 14 PROTEIN HOMOLOG-RELATED"/>
    <property type="match status" value="1"/>
</dbReference>
<evidence type="ECO:0000256" key="2">
    <source>
        <dbReference type="ARBA" id="ARBA00022801"/>
    </source>
</evidence>
<evidence type="ECO:0000256" key="1">
    <source>
        <dbReference type="ARBA" id="ARBA00022670"/>
    </source>
</evidence>
<dbReference type="AlphaFoldDB" id="A0A8C4V1Y7"/>
<dbReference type="Ensembl" id="ENSFTIT00000019638.1">
    <property type="protein sequence ID" value="ENSFTIP00000018844.1"/>
    <property type="gene ID" value="ENSFTIG00000012316.1"/>
</dbReference>
<dbReference type="InterPro" id="IPR043504">
    <property type="entry name" value="Peptidase_S1_PA_chymotrypsin"/>
</dbReference>
<dbReference type="GO" id="GO:0016020">
    <property type="term" value="C:membrane"/>
    <property type="evidence" value="ECO:0007669"/>
    <property type="project" value="InterPro"/>
</dbReference>
<evidence type="ECO:0000259" key="8">
    <source>
        <dbReference type="PROSITE" id="PS50287"/>
    </source>
</evidence>
<dbReference type="Pfam" id="PF15494">
    <property type="entry name" value="SRCR_2"/>
    <property type="match status" value="1"/>
</dbReference>
<keyword evidence="10" id="KW-1185">Reference proteome</keyword>
<dbReference type="InterPro" id="IPR036772">
    <property type="entry name" value="SRCR-like_dom_sf"/>
</dbReference>
<dbReference type="PROSITE" id="PS50287">
    <property type="entry name" value="SRCR_2"/>
    <property type="match status" value="1"/>
</dbReference>
<dbReference type="Gene3D" id="4.10.400.10">
    <property type="entry name" value="Low-density Lipoprotein Receptor"/>
    <property type="match status" value="1"/>
</dbReference>
<comment type="caution">
    <text evidence="6">Lacks conserved residue(s) required for the propagation of feature annotation.</text>
</comment>
<keyword evidence="1" id="KW-0645">Protease</keyword>
<protein>
    <submittedName>
        <fullName evidence="9">Transmembrane serine protease 4</fullName>
    </submittedName>
</protein>
<keyword evidence="4 5" id="KW-1015">Disulfide bond</keyword>
<dbReference type="CDD" id="cd00112">
    <property type="entry name" value="LDLa"/>
    <property type="match status" value="1"/>
</dbReference>
<dbReference type="GO" id="GO:0004252">
    <property type="term" value="F:serine-type endopeptidase activity"/>
    <property type="evidence" value="ECO:0007669"/>
    <property type="project" value="InterPro"/>
</dbReference>
<dbReference type="SUPFAM" id="SSF57424">
    <property type="entry name" value="LDL receptor-like module"/>
    <property type="match status" value="1"/>
</dbReference>
<dbReference type="Proteomes" id="UP000694562">
    <property type="component" value="Unplaced"/>
</dbReference>
<evidence type="ECO:0000256" key="4">
    <source>
        <dbReference type="ARBA" id="ARBA00023157"/>
    </source>
</evidence>
<dbReference type="InterPro" id="IPR009003">
    <property type="entry name" value="Peptidase_S1_PA"/>
</dbReference>
<evidence type="ECO:0000256" key="6">
    <source>
        <dbReference type="PROSITE-ProRule" id="PRU00196"/>
    </source>
</evidence>
<dbReference type="InterPro" id="IPR036055">
    <property type="entry name" value="LDL_receptor-like_sf"/>
</dbReference>
<dbReference type="SMART" id="SM00202">
    <property type="entry name" value="SR"/>
    <property type="match status" value="1"/>
</dbReference>
<name>A0A8C4V1Y7_FALTI</name>